<keyword evidence="1" id="KW-0732">Signal</keyword>
<evidence type="ECO:0000313" key="3">
    <source>
        <dbReference type="RefSeq" id="XP_011501124.1"/>
    </source>
</evidence>
<feature type="chain" id="PRO_5042538812" evidence="1">
    <location>
        <begin position="31"/>
        <end position="303"/>
    </location>
</feature>
<proteinExistence type="predicted"/>
<keyword evidence="2" id="KW-1185">Reference proteome</keyword>
<dbReference type="RefSeq" id="XP_011501124.1">
    <property type="nucleotide sequence ID" value="XM_011502822.1"/>
</dbReference>
<organism evidence="2 3">
    <name type="scientific">Ceratosolen solmsi marchali</name>
    <dbReference type="NCBI Taxonomy" id="326594"/>
    <lineage>
        <taxon>Eukaryota</taxon>
        <taxon>Metazoa</taxon>
        <taxon>Ecdysozoa</taxon>
        <taxon>Arthropoda</taxon>
        <taxon>Hexapoda</taxon>
        <taxon>Insecta</taxon>
        <taxon>Pterygota</taxon>
        <taxon>Neoptera</taxon>
        <taxon>Endopterygota</taxon>
        <taxon>Hymenoptera</taxon>
        <taxon>Apocrita</taxon>
        <taxon>Proctotrupomorpha</taxon>
        <taxon>Chalcidoidea</taxon>
        <taxon>Agaonidae</taxon>
        <taxon>Agaoninae</taxon>
        <taxon>Ceratosolen</taxon>
    </lineage>
</organism>
<reference evidence="3" key="1">
    <citation type="submission" date="2025-08" db="UniProtKB">
        <authorList>
            <consortium name="RefSeq"/>
        </authorList>
    </citation>
    <scope>IDENTIFICATION</scope>
</reference>
<dbReference type="KEGG" id="csol:105364794"/>
<dbReference type="PANTHER" id="PTHR39313:SF1">
    <property type="entry name" value="IM:7138239"/>
    <property type="match status" value="1"/>
</dbReference>
<sequence length="303" mass="34270">MANIFMPKQWINIIWLVTIINLDSFNTVKGNKKVEKQVTPSIPNVRKYLCCVRQKKMIDVGHGISGEVIQIDTGYCKSFCHRHFVDDSGDLSRPAIQKCMPNTQCRPRTARLDRISTIEGVKTIEVIDSCDCSTGQKCRRDVYSQILYMGTPYQVEIDVGICVGRCKKFHCRPTKNSSVSIHGPNGDEVHQVIERCSCTGSCHRMDRVETILDFSGIEIKEDMNIAEAKPILRQINIGQCVGECSGNTTETCILRDKKNPTKCLAAVYSKNQNCIAVKFKVHEYRTRRGMKRDIIQILQCACV</sequence>
<gene>
    <name evidence="3" type="primary">LOC105364794</name>
</gene>
<evidence type="ECO:0000256" key="1">
    <source>
        <dbReference type="SAM" id="SignalP"/>
    </source>
</evidence>
<dbReference type="AlphaFoldDB" id="A0AAJ6YN34"/>
<dbReference type="PANTHER" id="PTHR39313">
    <property type="entry name" value="IM:7138239"/>
    <property type="match status" value="1"/>
</dbReference>
<accession>A0AAJ6YN34</accession>
<dbReference type="Proteomes" id="UP000695007">
    <property type="component" value="Unplaced"/>
</dbReference>
<name>A0AAJ6YN34_9HYME</name>
<protein>
    <submittedName>
        <fullName evidence="3">Uncharacterized protein LOC105364794</fullName>
    </submittedName>
</protein>
<dbReference type="GeneID" id="105364794"/>
<evidence type="ECO:0000313" key="2">
    <source>
        <dbReference type="Proteomes" id="UP000695007"/>
    </source>
</evidence>
<feature type="signal peptide" evidence="1">
    <location>
        <begin position="1"/>
        <end position="30"/>
    </location>
</feature>